<dbReference type="GO" id="GO:0046353">
    <property type="term" value="F:aminoglycoside 3-N-acetyltransferase activity"/>
    <property type="evidence" value="ECO:0007669"/>
    <property type="project" value="UniProtKB-EC"/>
</dbReference>
<sequence length="254" mass="28509">MKNFIELGVKPGMILEVHASLSSFGYVIGGAQTVVDALIDVVGYSGTILMPMHCSNNTEPTFWVNPPVEMGLAETIRENTPAFHKKESESVCMGDIAENLRRRDGAVISNHPNSAYVAWGKYAKLLCNRHSLHFSLSEESPTARLYELKGYVLLLGVGFDNCTALHLAEYRSDCRPILLQGAAVEIEGRRVWKKYLDIDVNSDEFVLVELELKEKGAIRDMKIGNSDVKLFRADVAIDEMVRCFEARSKYEIYR</sequence>
<dbReference type="Proteomes" id="UP000243297">
    <property type="component" value="Unassembled WGS sequence"/>
</dbReference>
<evidence type="ECO:0000256" key="2">
    <source>
        <dbReference type="ARBA" id="ARBA00022679"/>
    </source>
</evidence>
<dbReference type="STRING" id="118967.SAMN02745191_0073"/>
<comment type="catalytic activity">
    <reaction evidence="4">
        <text>a 2-deoxystreptamine antibiotic + acetyl-CoA = an N(3)-acetyl-2-deoxystreptamine antibiotic + CoA + H(+)</text>
        <dbReference type="Rhea" id="RHEA:12665"/>
        <dbReference type="ChEBI" id="CHEBI:15378"/>
        <dbReference type="ChEBI" id="CHEBI:57287"/>
        <dbReference type="ChEBI" id="CHEBI:57288"/>
        <dbReference type="ChEBI" id="CHEBI:57921"/>
        <dbReference type="ChEBI" id="CHEBI:77452"/>
        <dbReference type="EC" id="2.3.1.81"/>
    </reaction>
</comment>
<protein>
    <recommendedName>
        <fullName evidence="4">Aminoglycoside N(3)-acetyltransferase</fullName>
        <ecNumber evidence="4">2.3.1.-</ecNumber>
    </recommendedName>
</protein>
<proteinExistence type="inferred from homology"/>
<dbReference type="Pfam" id="PF02522">
    <property type="entry name" value="Antibiotic_NAT"/>
    <property type="match status" value="1"/>
</dbReference>
<evidence type="ECO:0000256" key="1">
    <source>
        <dbReference type="ARBA" id="ARBA00006383"/>
    </source>
</evidence>
<keyword evidence="2 4" id="KW-0808">Transferase</keyword>
<dbReference type="InterPro" id="IPR003679">
    <property type="entry name" value="Amioglycoside_AcTrfase"/>
</dbReference>
<name>A0A1T4JU43_9FIRM</name>
<evidence type="ECO:0000313" key="6">
    <source>
        <dbReference type="Proteomes" id="UP000243297"/>
    </source>
</evidence>
<dbReference type="AlphaFoldDB" id="A0A1T4JU43"/>
<dbReference type="SUPFAM" id="SSF110710">
    <property type="entry name" value="TTHA0583/YokD-like"/>
    <property type="match status" value="1"/>
</dbReference>
<dbReference type="PANTHER" id="PTHR11104:SF0">
    <property type="entry name" value="SPBETA PROPHAGE-DERIVED AMINOGLYCOSIDE N(3')-ACETYLTRANSFERASE-LIKE PROTEIN YOKD"/>
    <property type="match status" value="1"/>
</dbReference>
<evidence type="ECO:0000256" key="4">
    <source>
        <dbReference type="RuleBase" id="RU365031"/>
    </source>
</evidence>
<dbReference type="InterPro" id="IPR028345">
    <property type="entry name" value="Antibiotic_NAT-like"/>
</dbReference>
<keyword evidence="4" id="KW-0046">Antibiotic resistance</keyword>
<organism evidence="5 6">
    <name type="scientific">Anaerorhabdus furcosa</name>
    <dbReference type="NCBI Taxonomy" id="118967"/>
    <lineage>
        <taxon>Bacteria</taxon>
        <taxon>Bacillati</taxon>
        <taxon>Bacillota</taxon>
        <taxon>Erysipelotrichia</taxon>
        <taxon>Erysipelotrichales</taxon>
        <taxon>Erysipelotrichaceae</taxon>
        <taxon>Anaerorhabdus</taxon>
    </lineage>
</organism>
<dbReference type="PANTHER" id="PTHR11104">
    <property type="entry name" value="AMINOGLYCOSIDE N3-ACETYLTRANSFERASE"/>
    <property type="match status" value="1"/>
</dbReference>
<comment type="similarity">
    <text evidence="1 4">Belongs to the antibiotic N-acetyltransferase family.</text>
</comment>
<reference evidence="6" key="1">
    <citation type="submission" date="2017-02" db="EMBL/GenBank/DDBJ databases">
        <authorList>
            <person name="Varghese N."/>
            <person name="Submissions S."/>
        </authorList>
    </citation>
    <scope>NUCLEOTIDE SEQUENCE [LARGE SCALE GENOMIC DNA]</scope>
    <source>
        <strain evidence="6">ATCC 25662</strain>
    </source>
</reference>
<keyword evidence="3 4" id="KW-0012">Acyltransferase</keyword>
<gene>
    <name evidence="5" type="ORF">SAMN02745191_0073</name>
</gene>
<dbReference type="GO" id="GO:0046677">
    <property type="term" value="P:response to antibiotic"/>
    <property type="evidence" value="ECO:0007669"/>
    <property type="project" value="UniProtKB-KW"/>
</dbReference>
<evidence type="ECO:0000256" key="3">
    <source>
        <dbReference type="ARBA" id="ARBA00023315"/>
    </source>
</evidence>
<accession>A0A1T4JU43</accession>
<evidence type="ECO:0000313" key="5">
    <source>
        <dbReference type="EMBL" id="SJZ33644.1"/>
    </source>
</evidence>
<dbReference type="EC" id="2.3.1.-" evidence="4"/>
<keyword evidence="6" id="KW-1185">Reference proteome</keyword>
<dbReference type="EMBL" id="FUWY01000001">
    <property type="protein sequence ID" value="SJZ33644.1"/>
    <property type="molecule type" value="Genomic_DNA"/>
</dbReference>